<organism evidence="2 3">
    <name type="scientific">Favolaschia claudopus</name>
    <dbReference type="NCBI Taxonomy" id="2862362"/>
    <lineage>
        <taxon>Eukaryota</taxon>
        <taxon>Fungi</taxon>
        <taxon>Dikarya</taxon>
        <taxon>Basidiomycota</taxon>
        <taxon>Agaricomycotina</taxon>
        <taxon>Agaricomycetes</taxon>
        <taxon>Agaricomycetidae</taxon>
        <taxon>Agaricales</taxon>
        <taxon>Marasmiineae</taxon>
        <taxon>Mycenaceae</taxon>
        <taxon>Favolaschia</taxon>
    </lineage>
</organism>
<evidence type="ECO:0000313" key="3">
    <source>
        <dbReference type="Proteomes" id="UP001362999"/>
    </source>
</evidence>
<dbReference type="EMBL" id="JAWWNJ010000085">
    <property type="protein sequence ID" value="KAK7001005.1"/>
    <property type="molecule type" value="Genomic_DNA"/>
</dbReference>
<dbReference type="Proteomes" id="UP001362999">
    <property type="component" value="Unassembled WGS sequence"/>
</dbReference>
<sequence>MSSSKKSASSSNSKEGPQTRSQIIKGFGGRPNFQYSYGLKMEPDEIEEGNAILDMLEQQEKADWEEQQQEQKKDQK</sequence>
<protein>
    <submittedName>
        <fullName evidence="2">Uncharacterized protein</fullName>
    </submittedName>
</protein>
<proteinExistence type="predicted"/>
<dbReference type="AlphaFoldDB" id="A0AAW0A4R3"/>
<reference evidence="2 3" key="1">
    <citation type="journal article" date="2024" name="J Genomics">
        <title>Draft genome sequencing and assembly of Favolaschia claudopus CIRM-BRFM 2984 isolated from oak limbs.</title>
        <authorList>
            <person name="Navarro D."/>
            <person name="Drula E."/>
            <person name="Chaduli D."/>
            <person name="Cazenave R."/>
            <person name="Ahrendt S."/>
            <person name="Wang J."/>
            <person name="Lipzen A."/>
            <person name="Daum C."/>
            <person name="Barry K."/>
            <person name="Grigoriev I.V."/>
            <person name="Favel A."/>
            <person name="Rosso M.N."/>
            <person name="Martin F."/>
        </authorList>
    </citation>
    <scope>NUCLEOTIDE SEQUENCE [LARGE SCALE GENOMIC DNA]</scope>
    <source>
        <strain evidence="2 3">CIRM-BRFM 2984</strain>
    </source>
</reference>
<comment type="caution">
    <text evidence="2">The sequence shown here is derived from an EMBL/GenBank/DDBJ whole genome shotgun (WGS) entry which is preliminary data.</text>
</comment>
<feature type="region of interest" description="Disordered" evidence="1">
    <location>
        <begin position="1"/>
        <end position="36"/>
    </location>
</feature>
<evidence type="ECO:0000256" key="1">
    <source>
        <dbReference type="SAM" id="MobiDB-lite"/>
    </source>
</evidence>
<keyword evidence="3" id="KW-1185">Reference proteome</keyword>
<name>A0AAW0A4R3_9AGAR</name>
<feature type="region of interest" description="Disordered" evidence="1">
    <location>
        <begin position="56"/>
        <end position="76"/>
    </location>
</feature>
<gene>
    <name evidence="2" type="ORF">R3P38DRAFT_3051724</name>
</gene>
<accession>A0AAW0A4R3</accession>
<feature type="compositionally biased region" description="Basic and acidic residues" evidence="1">
    <location>
        <begin position="58"/>
        <end position="76"/>
    </location>
</feature>
<feature type="compositionally biased region" description="Low complexity" evidence="1">
    <location>
        <begin position="1"/>
        <end position="14"/>
    </location>
</feature>
<evidence type="ECO:0000313" key="2">
    <source>
        <dbReference type="EMBL" id="KAK7001005.1"/>
    </source>
</evidence>